<dbReference type="OrthoDB" id="104542at2"/>
<dbReference type="AlphaFoldDB" id="A0A1B1MYB6"/>
<keyword evidence="1" id="KW-0378">Hydrolase</keyword>
<protein>
    <recommendedName>
        <fullName evidence="4">Serine protease</fullName>
    </recommendedName>
</protein>
<proteinExistence type="predicted"/>
<dbReference type="KEGG" id="pyg:AWM70_05860"/>
<gene>
    <name evidence="2" type="ORF">AWM70_05860</name>
</gene>
<keyword evidence="1" id="KW-0645">Protease</keyword>
<dbReference type="Proteomes" id="UP000092573">
    <property type="component" value="Chromosome"/>
</dbReference>
<evidence type="ECO:0000256" key="1">
    <source>
        <dbReference type="ARBA" id="ARBA00022825"/>
    </source>
</evidence>
<reference evidence="2 3" key="1">
    <citation type="submission" date="2016-01" db="EMBL/GenBank/DDBJ databases">
        <title>Complete Genome Sequence of Paenibacillus yonginensis DCY84, a novel Plant Growth-Promoting Bacteria with Elicitation of Induced Systemic Resistance.</title>
        <authorList>
            <person name="Kim Y.J."/>
            <person name="Yang D.C."/>
            <person name="Sukweenadhi J."/>
        </authorList>
    </citation>
    <scope>NUCLEOTIDE SEQUENCE [LARGE SCALE GENOMIC DNA]</scope>
    <source>
        <strain evidence="2 3">DCY84</strain>
    </source>
</reference>
<keyword evidence="3" id="KW-1185">Reference proteome</keyword>
<dbReference type="RefSeq" id="WP_099093069.1">
    <property type="nucleotide sequence ID" value="NZ_CP014167.1"/>
</dbReference>
<evidence type="ECO:0000313" key="3">
    <source>
        <dbReference type="Proteomes" id="UP000092573"/>
    </source>
</evidence>
<dbReference type="GO" id="GO:0008236">
    <property type="term" value="F:serine-type peptidase activity"/>
    <property type="evidence" value="ECO:0007669"/>
    <property type="project" value="UniProtKB-KW"/>
</dbReference>
<evidence type="ECO:0008006" key="4">
    <source>
        <dbReference type="Google" id="ProtNLM"/>
    </source>
</evidence>
<dbReference type="SUPFAM" id="SSF50494">
    <property type="entry name" value="Trypsin-like serine proteases"/>
    <property type="match status" value="1"/>
</dbReference>
<dbReference type="InterPro" id="IPR043504">
    <property type="entry name" value="Peptidase_S1_PA_chymotrypsin"/>
</dbReference>
<evidence type="ECO:0000313" key="2">
    <source>
        <dbReference type="EMBL" id="ANS74163.1"/>
    </source>
</evidence>
<sequence>MLADFRAANRLKERLSKQLLKQPGIHGVGVGYSDPGKPGRGAAVIVYTGAFSNTSKNKRSRKPYKQSHTIRYNGKKISVPVRYVHAKRFRMHASGTPFQRRIRPVVAGYSIGTELESGTAGLIVTDKKGCLYVLSNNHVLNRNNTAGFSATLQPGGADGGTLKYDKIGRLYRFVKLSGKRPNYLDAALSIPLRRSLLSPRYAKFGVLPGSVTSYKVGDRFKKIGRTTGLVYGTVESVNTDVNISYDGFGGLDVVPFKNQSIIRGVKPVSLAGDSGSVWLTRRKNYAAAVNFAGSDNGTLSISFPVDRALRKFGVQVARPGRRCPGRRKRCIIKPHYIKPLSAKQHSCIRVLRAHKH</sequence>
<accession>A0A1B1MYB6</accession>
<organism evidence="2 3">
    <name type="scientific">Paenibacillus yonginensis</name>
    <dbReference type="NCBI Taxonomy" id="1462996"/>
    <lineage>
        <taxon>Bacteria</taxon>
        <taxon>Bacillati</taxon>
        <taxon>Bacillota</taxon>
        <taxon>Bacilli</taxon>
        <taxon>Bacillales</taxon>
        <taxon>Paenibacillaceae</taxon>
        <taxon>Paenibacillus</taxon>
    </lineage>
</organism>
<keyword evidence="1" id="KW-0720">Serine protease</keyword>
<dbReference type="InterPro" id="IPR009003">
    <property type="entry name" value="Peptidase_S1_PA"/>
</dbReference>
<dbReference type="Gene3D" id="2.40.10.10">
    <property type="entry name" value="Trypsin-like serine proteases"/>
    <property type="match status" value="1"/>
</dbReference>
<dbReference type="STRING" id="1462996.AWM70_05860"/>
<dbReference type="EMBL" id="CP014167">
    <property type="protein sequence ID" value="ANS74163.1"/>
    <property type="molecule type" value="Genomic_DNA"/>
</dbReference>
<name>A0A1B1MYB6_9BACL</name>